<dbReference type="Proteomes" id="UP001501371">
    <property type="component" value="Unassembled WGS sequence"/>
</dbReference>
<dbReference type="PROSITE" id="PS51175">
    <property type="entry name" value="CBM6"/>
    <property type="match status" value="2"/>
</dbReference>
<comment type="caution">
    <text evidence="3">The sequence shown here is derived from an EMBL/GenBank/DDBJ whole genome shotgun (WGS) entry which is preliminary data.</text>
</comment>
<feature type="domain" description="CBM6" evidence="2">
    <location>
        <begin position="739"/>
        <end position="872"/>
    </location>
</feature>
<dbReference type="SUPFAM" id="SSF51445">
    <property type="entry name" value="(Trans)glycosidases"/>
    <property type="match status" value="1"/>
</dbReference>
<evidence type="ECO:0000313" key="3">
    <source>
        <dbReference type="EMBL" id="GAA1194491.1"/>
    </source>
</evidence>
<keyword evidence="4" id="KW-1185">Reference proteome</keyword>
<evidence type="ECO:0000259" key="2">
    <source>
        <dbReference type="PROSITE" id="PS51175"/>
    </source>
</evidence>
<dbReference type="Gene3D" id="2.60.120.260">
    <property type="entry name" value="Galactose-binding domain-like"/>
    <property type="match status" value="2"/>
</dbReference>
<organism evidence="3 4">
    <name type="scientific">Streptomyces hebeiensis</name>
    <dbReference type="NCBI Taxonomy" id="229486"/>
    <lineage>
        <taxon>Bacteria</taxon>
        <taxon>Bacillati</taxon>
        <taxon>Actinomycetota</taxon>
        <taxon>Actinomycetes</taxon>
        <taxon>Kitasatosporales</taxon>
        <taxon>Streptomycetaceae</taxon>
        <taxon>Streptomyces</taxon>
    </lineage>
</organism>
<reference evidence="3 4" key="1">
    <citation type="journal article" date="2019" name="Int. J. Syst. Evol. Microbiol.">
        <title>The Global Catalogue of Microorganisms (GCM) 10K type strain sequencing project: providing services to taxonomists for standard genome sequencing and annotation.</title>
        <authorList>
            <consortium name="The Broad Institute Genomics Platform"/>
            <consortium name="The Broad Institute Genome Sequencing Center for Infectious Disease"/>
            <person name="Wu L."/>
            <person name="Ma J."/>
        </authorList>
    </citation>
    <scope>NUCLEOTIDE SEQUENCE [LARGE SCALE GENOMIC DNA]</scope>
    <source>
        <strain evidence="3 4">JCM 12696</strain>
    </source>
</reference>
<dbReference type="Pfam" id="PF16990">
    <property type="entry name" value="CBM_35"/>
    <property type="match status" value="1"/>
</dbReference>
<evidence type="ECO:0000313" key="4">
    <source>
        <dbReference type="Proteomes" id="UP001501371"/>
    </source>
</evidence>
<feature type="compositionally biased region" description="Basic residues" evidence="1">
    <location>
        <begin position="1"/>
        <end position="17"/>
    </location>
</feature>
<accession>A0ABN1V4Y5</accession>
<dbReference type="EMBL" id="BAAAKV010000074">
    <property type="protein sequence ID" value="GAA1194491.1"/>
    <property type="molecule type" value="Genomic_DNA"/>
</dbReference>
<proteinExistence type="predicted"/>
<dbReference type="InterPro" id="IPR005084">
    <property type="entry name" value="CBM6"/>
</dbReference>
<feature type="region of interest" description="Disordered" evidence="1">
    <location>
        <begin position="1"/>
        <end position="35"/>
    </location>
</feature>
<protein>
    <recommendedName>
        <fullName evidence="2">CBM6 domain-containing protein</fullName>
    </recommendedName>
</protein>
<dbReference type="RefSeq" id="WP_344283352.1">
    <property type="nucleotide sequence ID" value="NZ_BAAAKV010000074.1"/>
</dbReference>
<dbReference type="CDD" id="cd04081">
    <property type="entry name" value="CBM35_galactosidase-like"/>
    <property type="match status" value="1"/>
</dbReference>
<dbReference type="SUPFAM" id="SSF49785">
    <property type="entry name" value="Galactose-binding domain-like"/>
    <property type="match status" value="2"/>
</dbReference>
<name>A0ABN1V4Y5_9ACTN</name>
<gene>
    <name evidence="3" type="ORF">GCM10009654_59510</name>
</gene>
<dbReference type="InterPro" id="IPR008979">
    <property type="entry name" value="Galactose-bd-like_sf"/>
</dbReference>
<dbReference type="Gene3D" id="3.20.20.80">
    <property type="entry name" value="Glycosidases"/>
    <property type="match status" value="1"/>
</dbReference>
<dbReference type="InterPro" id="IPR017853">
    <property type="entry name" value="GH"/>
</dbReference>
<evidence type="ECO:0000256" key="1">
    <source>
        <dbReference type="SAM" id="MobiDB-lite"/>
    </source>
</evidence>
<sequence>MSLMRRSRTARTGRSRAARTPGPRPARTRGHRRPGTLLTVTLLGVALAAGFLPSAQARPAHPAPPEDRAERAGAAQRLTVDLAAPEGPVLRGANGALYGLSDDGVPSDAALAPLKLTSVSQKPQGGAQHPNGDAVTVSKSYLRNGGGDILVLMQDMYAKWPYEDLGIDDYLAKVDTVARDIANAPDSDRFVYVPFNEPDQIWYDLGVADQAAYEANRDRFLRDWKTVHRRIRAIDPDARIAGPNESAFHARLLTDFLAFAKKENVLPEVTTWHELGPNSLRDFQGHHDTYRAIEKSLGIPPRTVNIDEYANRRDLSVPGQLVQWVGMFERNKVYANQAYWDAAGNLSGNVVRTNIPNGGWWFFRWYAGLTGQTVKVTPPRPDTVDTLQGLASLDTARRQAQVLLGGSDGDTDVVVRRVDPAVFGTAVTATVAEAAWSGYEGQHATPRVLSRTKLPVAEDGSVTVPLRDMARMSAYRIALTPAGAGTPTAASTPWTASHEAEDARITGGQVRTLGTVSDANGYAASGTRDVGSLNTAASKVDFEVTAPRTGRYDLAILYGNQSGAPATQLLSVDGGPATPVSYPSTENGTYRGKKDTGVDLTAGTHTLTLARGTGEVTLDRIDLTEHTTPSAAYEATLAETAGSVSYDYRDASGTGTGALVLGAGSRAVLDVYAPRDGYYTVTPRASAAVRLSLHGEEVTAPPGRGLRLYLVAGNNRVTVTGAAAVRSLDVTGEGDRAGTLVHVGDRAALAGGARLVPNPHASAGSHIGWLGNSAASTATFTVDAPRAGAYVLVVAYGQNDRRDGHAYNTDIMSRTADITVGAETRRVTFKNTWSWDDFWTLGVPVTLKRGANTVTLSNASAWAPNIDRIELAPVRG</sequence>
<feature type="domain" description="CBM6" evidence="2">
    <location>
        <begin position="496"/>
        <end position="624"/>
    </location>
</feature>